<dbReference type="Proteomes" id="UP000006976">
    <property type="component" value="Unassembled WGS sequence"/>
</dbReference>
<protein>
    <recommendedName>
        <fullName evidence="1">TniQ domain-containing protein</fullName>
    </recommendedName>
</protein>
<sequence>MLPFFTNPYPDELMYSAIARYHFYSGNLDCKDTLEEVFQSRSVIPSVEIGSHLSILAEQLGSNYSVETILASHTIYPYYAMFLTKQRQ</sequence>
<evidence type="ECO:0000313" key="3">
    <source>
        <dbReference type="Proteomes" id="UP000006976"/>
    </source>
</evidence>
<accession>A0ABC9QVX3</accession>
<feature type="domain" description="TniQ" evidence="1">
    <location>
        <begin position="3"/>
        <end position="83"/>
    </location>
</feature>
<dbReference type="Pfam" id="PF06527">
    <property type="entry name" value="TniQ"/>
    <property type="match status" value="1"/>
</dbReference>
<proteinExistence type="predicted"/>
<organism evidence="2 3">
    <name type="scientific">Bacillus mycoides</name>
    <dbReference type="NCBI Taxonomy" id="1405"/>
    <lineage>
        <taxon>Bacteria</taxon>
        <taxon>Bacillati</taxon>
        <taxon>Bacillota</taxon>
        <taxon>Bacilli</taxon>
        <taxon>Bacillales</taxon>
        <taxon>Bacillaceae</taxon>
        <taxon>Bacillus</taxon>
        <taxon>Bacillus cereus group</taxon>
    </lineage>
</organism>
<dbReference type="AlphaFoldDB" id="A0ABC9QVX3"/>
<dbReference type="EMBL" id="AHEV01000043">
    <property type="protein sequence ID" value="EJR31165.1"/>
    <property type="molecule type" value="Genomic_DNA"/>
</dbReference>
<evidence type="ECO:0000259" key="1">
    <source>
        <dbReference type="Pfam" id="PF06527"/>
    </source>
</evidence>
<reference evidence="2 3" key="1">
    <citation type="submission" date="2012-04" db="EMBL/GenBank/DDBJ databases">
        <title>The Genome Sequence of Bacillus cereus VD078.</title>
        <authorList>
            <consortium name="The Broad Institute Genome Sequencing Platform"/>
            <consortium name="The Broad Institute Genome Sequencing Center for Infectious Disease"/>
            <person name="Feldgarden M."/>
            <person name="Van der Auwera G.A."/>
            <person name="Mahillon J."/>
            <person name="Duprez V."/>
            <person name="Timmery S."/>
            <person name="Mattelet C."/>
            <person name="Dierick K."/>
            <person name="Sun M."/>
            <person name="Yu Z."/>
            <person name="Zhu L."/>
            <person name="Hu X."/>
            <person name="Shank E.B."/>
            <person name="Swiecicka I."/>
            <person name="Hansen B.M."/>
            <person name="Andrup L."/>
            <person name="Young S.K."/>
            <person name="Zeng Q."/>
            <person name="Gargeya S."/>
            <person name="Fitzgerald M."/>
            <person name="Haas B."/>
            <person name="Abouelleil A."/>
            <person name="Alvarado L."/>
            <person name="Arachchi H.M."/>
            <person name="Berlin A."/>
            <person name="Chapman S.B."/>
            <person name="Goldberg J."/>
            <person name="Griggs A."/>
            <person name="Gujja S."/>
            <person name="Hansen M."/>
            <person name="Howarth C."/>
            <person name="Imamovic A."/>
            <person name="Larimer J."/>
            <person name="McCowen C."/>
            <person name="Montmayeur A."/>
            <person name="Murphy C."/>
            <person name="Neiman D."/>
            <person name="Pearson M."/>
            <person name="Priest M."/>
            <person name="Roberts A."/>
            <person name="Saif S."/>
            <person name="Shea T."/>
            <person name="Sisk P."/>
            <person name="Sykes S."/>
            <person name="Wortman J."/>
            <person name="Nusbaum C."/>
            <person name="Birren B."/>
        </authorList>
    </citation>
    <scope>NUCLEOTIDE SEQUENCE [LARGE SCALE GENOMIC DNA]</scope>
    <source>
        <strain evidence="2 3">VD078</strain>
    </source>
</reference>
<dbReference type="InterPro" id="IPR009492">
    <property type="entry name" value="TniQ"/>
</dbReference>
<name>A0ABC9QVX3_BACMY</name>
<gene>
    <name evidence="2" type="ORF">III_05391</name>
</gene>
<comment type="caution">
    <text evidence="2">The sequence shown here is derived from an EMBL/GenBank/DDBJ whole genome shotgun (WGS) entry which is preliminary data.</text>
</comment>
<evidence type="ECO:0000313" key="2">
    <source>
        <dbReference type="EMBL" id="EJR31165.1"/>
    </source>
</evidence>